<evidence type="ECO:0000313" key="2">
    <source>
        <dbReference type="EnsemblMetazoa" id="ASIC007564-PA"/>
    </source>
</evidence>
<proteinExistence type="predicted"/>
<dbReference type="EMBL" id="KE525003">
    <property type="protein sequence ID" value="KFB40191.1"/>
    <property type="molecule type" value="Genomic_DNA"/>
</dbReference>
<dbReference type="EMBL" id="ATLV01015195">
    <property type="status" value="NOT_ANNOTATED_CDS"/>
    <property type="molecule type" value="Genomic_DNA"/>
</dbReference>
<dbReference type="AlphaFoldDB" id="A0A084VQE7"/>
<evidence type="ECO:0000313" key="1">
    <source>
        <dbReference type="EMBL" id="KFB40191.1"/>
    </source>
</evidence>
<reference evidence="1 3" key="1">
    <citation type="journal article" date="2014" name="BMC Genomics">
        <title>Genome sequence of Anopheles sinensis provides insight into genetics basis of mosquito competence for malaria parasites.</title>
        <authorList>
            <person name="Zhou D."/>
            <person name="Zhang D."/>
            <person name="Ding G."/>
            <person name="Shi L."/>
            <person name="Hou Q."/>
            <person name="Ye Y."/>
            <person name="Xu Y."/>
            <person name="Zhou H."/>
            <person name="Xiong C."/>
            <person name="Li S."/>
            <person name="Yu J."/>
            <person name="Hong S."/>
            <person name="Yu X."/>
            <person name="Zou P."/>
            <person name="Chen C."/>
            <person name="Chang X."/>
            <person name="Wang W."/>
            <person name="Lv Y."/>
            <person name="Sun Y."/>
            <person name="Ma L."/>
            <person name="Shen B."/>
            <person name="Zhu C."/>
        </authorList>
    </citation>
    <scope>NUCLEOTIDE SEQUENCE [LARGE SCALE GENOMIC DNA]</scope>
</reference>
<organism evidence="1">
    <name type="scientific">Anopheles sinensis</name>
    <name type="common">Mosquito</name>
    <dbReference type="NCBI Taxonomy" id="74873"/>
    <lineage>
        <taxon>Eukaryota</taxon>
        <taxon>Metazoa</taxon>
        <taxon>Ecdysozoa</taxon>
        <taxon>Arthropoda</taxon>
        <taxon>Hexapoda</taxon>
        <taxon>Insecta</taxon>
        <taxon>Pterygota</taxon>
        <taxon>Neoptera</taxon>
        <taxon>Endopterygota</taxon>
        <taxon>Diptera</taxon>
        <taxon>Nematocera</taxon>
        <taxon>Culicoidea</taxon>
        <taxon>Culicidae</taxon>
        <taxon>Anophelinae</taxon>
        <taxon>Anopheles</taxon>
    </lineage>
</organism>
<name>A0A084VQE7_ANOSI</name>
<reference evidence="2" key="2">
    <citation type="submission" date="2020-05" db="UniProtKB">
        <authorList>
            <consortium name="EnsemblMetazoa"/>
        </authorList>
    </citation>
    <scope>IDENTIFICATION</scope>
</reference>
<protein>
    <submittedName>
        <fullName evidence="1 2">Uncharacterized protein</fullName>
    </submittedName>
</protein>
<dbReference type="Proteomes" id="UP000030765">
    <property type="component" value="Unassembled WGS sequence"/>
</dbReference>
<sequence>MVPDIVSRRYRVQIASFEGVFPNRTPGHRGPLHSTFPIHPTALYLDHSQSRVSWVEF</sequence>
<keyword evidence="3" id="KW-1185">Reference proteome</keyword>
<accession>A0A084VQE7</accession>
<evidence type="ECO:0000313" key="3">
    <source>
        <dbReference type="Proteomes" id="UP000030765"/>
    </source>
</evidence>
<dbReference type="EnsemblMetazoa" id="ASIC007564-RA">
    <property type="protein sequence ID" value="ASIC007564-PA"/>
    <property type="gene ID" value="ASIC007564"/>
</dbReference>
<gene>
    <name evidence="1" type="ORF">ZHAS_00007564</name>
</gene>
<dbReference type="VEuPathDB" id="VectorBase:ASIC007564"/>